<dbReference type="EMBL" id="CP007264">
    <property type="protein sequence ID" value="AHL22733.1"/>
    <property type="molecule type" value="Genomic_DNA"/>
</dbReference>
<dbReference type="STRING" id="195522.BD01_1116"/>
<feature type="transmembrane region" description="Helical" evidence="2">
    <location>
        <begin position="33"/>
        <end position="52"/>
    </location>
</feature>
<keyword evidence="2" id="KW-0812">Transmembrane</keyword>
<name>W8NU22_9EURY</name>
<dbReference type="AlphaFoldDB" id="W8NU22"/>
<dbReference type="Proteomes" id="UP000019434">
    <property type="component" value="Chromosome"/>
</dbReference>
<sequence length="92" mass="10266">MGSRTIFLAGIWAFAIVVSIGILWGMELTPDDAIFGVVFVLLLSSALSWGVVRTIPEESRDSSQLARKLEEIEKRLGGIEEKVEKIEKFIEE</sequence>
<proteinExistence type="predicted"/>
<accession>W8NU22</accession>
<evidence type="ECO:0000313" key="4">
    <source>
        <dbReference type="Proteomes" id="UP000019434"/>
    </source>
</evidence>
<evidence type="ECO:0000256" key="1">
    <source>
        <dbReference type="SAM" id="Coils"/>
    </source>
</evidence>
<dbReference type="eggNOG" id="ENOG502N5PP">
    <property type="taxonomic scope" value="Archaea"/>
</dbReference>
<keyword evidence="4" id="KW-1185">Reference proteome</keyword>
<evidence type="ECO:0000313" key="3">
    <source>
        <dbReference type="EMBL" id="AHL22733.1"/>
    </source>
</evidence>
<dbReference type="OrthoDB" id="385966at2157"/>
<dbReference type="HOGENOM" id="CLU_2406509_0_0_2"/>
<keyword evidence="1" id="KW-0175">Coiled coil</keyword>
<dbReference type="RefSeq" id="WP_042690808.1">
    <property type="nucleotide sequence ID" value="NZ_CP007264.1"/>
</dbReference>
<keyword evidence="2" id="KW-0472">Membrane</keyword>
<dbReference type="GeneID" id="82171204"/>
<keyword evidence="2" id="KW-1133">Transmembrane helix</keyword>
<protein>
    <submittedName>
        <fullName evidence="3">Uncharacterized protein</fullName>
    </submittedName>
</protein>
<feature type="transmembrane region" description="Helical" evidence="2">
    <location>
        <begin position="7"/>
        <end position="27"/>
    </location>
</feature>
<reference evidence="3 4" key="1">
    <citation type="submission" date="2014-02" db="EMBL/GenBank/DDBJ databases">
        <title>Genome Sequence of an Hyperthermophilic Archaeon, Thermococcus nautili 30-1, producing viral vesicles.</title>
        <authorList>
            <person name="Oberto J."/>
            <person name="Gaudin M."/>
            <person name="Cossu M."/>
            <person name="Gorlas A."/>
            <person name="Slesarev A."/>
            <person name="Marguet E."/>
            <person name="Forterre P."/>
        </authorList>
    </citation>
    <scope>NUCLEOTIDE SEQUENCE [LARGE SCALE GENOMIC DNA]</scope>
    <source>
        <strain evidence="3 4">30-1</strain>
    </source>
</reference>
<organism evidence="3 4">
    <name type="scientific">Thermococcus nautili</name>
    <dbReference type="NCBI Taxonomy" id="195522"/>
    <lineage>
        <taxon>Archaea</taxon>
        <taxon>Methanobacteriati</taxon>
        <taxon>Methanobacteriota</taxon>
        <taxon>Thermococci</taxon>
        <taxon>Thermococcales</taxon>
        <taxon>Thermococcaceae</taxon>
        <taxon>Thermococcus</taxon>
    </lineage>
</organism>
<dbReference type="KEGG" id="tnu:BD01_1116"/>
<evidence type="ECO:0000256" key="2">
    <source>
        <dbReference type="SAM" id="Phobius"/>
    </source>
</evidence>
<feature type="coiled-coil region" evidence="1">
    <location>
        <begin position="62"/>
        <end position="89"/>
    </location>
</feature>
<gene>
    <name evidence="3" type="ORF">BD01_1116</name>
</gene>